<feature type="transmembrane region" description="Helical" evidence="1">
    <location>
        <begin position="21"/>
        <end position="43"/>
    </location>
</feature>
<comment type="caution">
    <text evidence="2">The sequence shown here is derived from an EMBL/GenBank/DDBJ whole genome shotgun (WGS) entry which is preliminary data.</text>
</comment>
<sequence>MMRQFTTIFKREMMEISRNFKWIWVPIVFILLGIMDPLSTYYLPQILEAVGGLPDGATIDIPTPSSPEILMMSIGQFSQLGVLTIVLMSMGLIAGERKSGVAELVLVKPVSHGIYILAKWAGTLVLALGSLTIGMAAAWYYTNLLFDPIPFTDFLWALFFYGMWIVLVVSITVFMNTLFKTPGLVGFLSVLTIIVLNIVSNIFGHALDYSPTKLSPYIQTMLVDGSVSSDLWGTAAVTIVCVVILLLAATFVFRTKELA</sequence>
<evidence type="ECO:0000313" key="2">
    <source>
        <dbReference type="EMBL" id="MFD1020714.1"/>
    </source>
</evidence>
<keyword evidence="3" id="KW-1185">Reference proteome</keyword>
<reference evidence="3" key="1">
    <citation type="journal article" date="2019" name="Int. J. Syst. Evol. Microbiol.">
        <title>The Global Catalogue of Microorganisms (GCM) 10K type strain sequencing project: providing services to taxonomists for standard genome sequencing and annotation.</title>
        <authorList>
            <consortium name="The Broad Institute Genomics Platform"/>
            <consortium name="The Broad Institute Genome Sequencing Center for Infectious Disease"/>
            <person name="Wu L."/>
            <person name="Ma J."/>
        </authorList>
    </citation>
    <scope>NUCLEOTIDE SEQUENCE [LARGE SCALE GENOMIC DNA]</scope>
    <source>
        <strain evidence="3">CCUG 56607</strain>
    </source>
</reference>
<evidence type="ECO:0000256" key="1">
    <source>
        <dbReference type="SAM" id="Phobius"/>
    </source>
</evidence>
<feature type="transmembrane region" description="Helical" evidence="1">
    <location>
        <begin position="231"/>
        <end position="253"/>
    </location>
</feature>
<protein>
    <submittedName>
        <fullName evidence="2">ABC transporter permease</fullName>
    </submittedName>
</protein>
<dbReference type="Pfam" id="PF12679">
    <property type="entry name" value="ABC2_membrane_2"/>
    <property type="match status" value="1"/>
</dbReference>
<feature type="transmembrane region" description="Helical" evidence="1">
    <location>
        <begin position="187"/>
        <end position="207"/>
    </location>
</feature>
<keyword evidence="1" id="KW-1133">Transmembrane helix</keyword>
<dbReference type="RefSeq" id="WP_386062894.1">
    <property type="nucleotide sequence ID" value="NZ_JBHTKL010000006.1"/>
</dbReference>
<keyword evidence="1" id="KW-0472">Membrane</keyword>
<keyword evidence="1" id="KW-0812">Transmembrane</keyword>
<feature type="transmembrane region" description="Helical" evidence="1">
    <location>
        <begin position="154"/>
        <end position="175"/>
    </location>
</feature>
<proteinExistence type="predicted"/>
<organism evidence="2 3">
    <name type="scientific">Thalassobacillus hwangdonensis</name>
    <dbReference type="NCBI Taxonomy" id="546108"/>
    <lineage>
        <taxon>Bacteria</taxon>
        <taxon>Bacillati</taxon>
        <taxon>Bacillota</taxon>
        <taxon>Bacilli</taxon>
        <taxon>Bacillales</taxon>
        <taxon>Bacillaceae</taxon>
        <taxon>Thalassobacillus</taxon>
    </lineage>
</organism>
<name>A0ABW3L3Q5_9BACI</name>
<feature type="transmembrane region" description="Helical" evidence="1">
    <location>
        <begin position="116"/>
        <end position="142"/>
    </location>
</feature>
<dbReference type="EMBL" id="JBHTKL010000006">
    <property type="protein sequence ID" value="MFD1020714.1"/>
    <property type="molecule type" value="Genomic_DNA"/>
</dbReference>
<dbReference type="Proteomes" id="UP001596990">
    <property type="component" value="Unassembled WGS sequence"/>
</dbReference>
<evidence type="ECO:0000313" key="3">
    <source>
        <dbReference type="Proteomes" id="UP001596990"/>
    </source>
</evidence>
<feature type="transmembrane region" description="Helical" evidence="1">
    <location>
        <begin position="74"/>
        <end position="95"/>
    </location>
</feature>
<dbReference type="PANTHER" id="PTHR43471">
    <property type="entry name" value="ABC TRANSPORTER PERMEASE"/>
    <property type="match status" value="1"/>
</dbReference>
<gene>
    <name evidence="2" type="ORF">ACFQ2J_16120</name>
</gene>
<accession>A0ABW3L3Q5</accession>